<accession>A0A6I2M9C1</accession>
<sequence length="173" mass="19449">MKWSINQLNQLQNKGLQIDETVQLTDMKGALSEIREISPVSVKGRADLGSSKATFHLTLTGTMILPCARTLVDVPFPFEIHTTETFLLKPNADFEMEEDVHHVQEDIVDLIPVIKENILLEVPMQVFSDSVEGNDQAAPQEGKDWKVISEEDNKNKIDPRLAGLSKFFDDQDS</sequence>
<dbReference type="InterPro" id="IPR003772">
    <property type="entry name" value="YceD"/>
</dbReference>
<keyword evidence="2" id="KW-1185">Reference proteome</keyword>
<dbReference type="EMBL" id="WKKF01000001">
    <property type="protein sequence ID" value="MRX53546.1"/>
    <property type="molecule type" value="Genomic_DNA"/>
</dbReference>
<evidence type="ECO:0000313" key="2">
    <source>
        <dbReference type="Proteomes" id="UP000441585"/>
    </source>
</evidence>
<reference evidence="1 2" key="1">
    <citation type="submission" date="2019-11" db="EMBL/GenBank/DDBJ databases">
        <title>Bacillus idriensis genome.</title>
        <authorList>
            <person name="Konopka E.N."/>
            <person name="Newman J.D."/>
        </authorList>
    </citation>
    <scope>NUCLEOTIDE SEQUENCE [LARGE SCALE GENOMIC DNA]</scope>
    <source>
        <strain evidence="1 2">DSM 19097</strain>
    </source>
</reference>
<proteinExistence type="predicted"/>
<protein>
    <submittedName>
        <fullName evidence="1">DUF177 domain-containing protein</fullName>
    </submittedName>
</protein>
<dbReference type="Pfam" id="PF02620">
    <property type="entry name" value="YceD"/>
    <property type="match status" value="1"/>
</dbReference>
<organism evidence="1 2">
    <name type="scientific">Metabacillus idriensis</name>
    <dbReference type="NCBI Taxonomy" id="324768"/>
    <lineage>
        <taxon>Bacteria</taxon>
        <taxon>Bacillati</taxon>
        <taxon>Bacillota</taxon>
        <taxon>Bacilli</taxon>
        <taxon>Bacillales</taxon>
        <taxon>Bacillaceae</taxon>
        <taxon>Metabacillus</taxon>
    </lineage>
</organism>
<dbReference type="RefSeq" id="WP_070879066.1">
    <property type="nucleotide sequence ID" value="NZ_CAJFZX010000003.1"/>
</dbReference>
<dbReference type="Proteomes" id="UP000441585">
    <property type="component" value="Unassembled WGS sequence"/>
</dbReference>
<comment type="caution">
    <text evidence="1">The sequence shown here is derived from an EMBL/GenBank/DDBJ whole genome shotgun (WGS) entry which is preliminary data.</text>
</comment>
<name>A0A6I2M9C1_9BACI</name>
<dbReference type="AlphaFoldDB" id="A0A6I2M9C1"/>
<evidence type="ECO:0000313" key="1">
    <source>
        <dbReference type="EMBL" id="MRX53546.1"/>
    </source>
</evidence>
<gene>
    <name evidence="1" type="ORF">GJU41_06145</name>
</gene>